<proteinExistence type="predicted"/>
<dbReference type="Proteomes" id="UP000540698">
    <property type="component" value="Unassembled WGS sequence"/>
</dbReference>
<dbReference type="GO" id="GO:0003677">
    <property type="term" value="F:DNA binding"/>
    <property type="evidence" value="ECO:0007669"/>
    <property type="project" value="InterPro"/>
</dbReference>
<comment type="caution">
    <text evidence="3">The sequence shown here is derived from an EMBL/GenBank/DDBJ whole genome shotgun (WGS) entry which is preliminary data.</text>
</comment>
<dbReference type="SMART" id="SM00530">
    <property type="entry name" value="HTH_XRE"/>
    <property type="match status" value="1"/>
</dbReference>
<evidence type="ECO:0000259" key="2">
    <source>
        <dbReference type="PROSITE" id="PS50943"/>
    </source>
</evidence>
<reference evidence="3 4" key="1">
    <citation type="submission" date="2020-04" db="EMBL/GenBank/DDBJ databases">
        <title>MicrobeNet Type strains.</title>
        <authorList>
            <person name="Nicholson A.C."/>
        </authorList>
    </citation>
    <scope>NUCLEOTIDE SEQUENCE [LARGE SCALE GENOMIC DNA]</scope>
    <source>
        <strain evidence="3 4">DSM 44956</strain>
    </source>
</reference>
<name>A0A7X6L1T0_9NOCA</name>
<dbReference type="InterPro" id="IPR011990">
    <property type="entry name" value="TPR-like_helical_dom_sf"/>
</dbReference>
<organism evidence="3 4">
    <name type="scientific">Nocardia gamkensis</name>
    <dbReference type="NCBI Taxonomy" id="352869"/>
    <lineage>
        <taxon>Bacteria</taxon>
        <taxon>Bacillati</taxon>
        <taxon>Actinomycetota</taxon>
        <taxon>Actinomycetes</taxon>
        <taxon>Mycobacteriales</taxon>
        <taxon>Nocardiaceae</taxon>
        <taxon>Nocardia</taxon>
    </lineage>
</organism>
<evidence type="ECO:0000313" key="4">
    <source>
        <dbReference type="Proteomes" id="UP000540698"/>
    </source>
</evidence>
<sequence>MNTGGRICRTCRTALSAKHAGNLCAACASAAGFKHALTADFFDDPMIRAALADHDFSVVFTSIREATGLSQLQLAALLDLTQSRISAVERGERRLTSAKLVARIADTFAIPASLLGFGSGTASNLAREEVTWVERRDFITLATAAALGSHLHPQLDRLGNILPDRLEPVTRPHIGSADIDAIEAITEGFRRWDLAHGGGLCRTAALTQLHQVRALEGAACTTDVRARLWIATADLASMAGWLAYDIEEHDSARKLWTYALQTAHRGQDHPRSTDLTVSILLDIAHQSLHLKRPDEALKFVQLASSTAANRRHPISTITAGYIATVMGWCWASLNDSAATQRALGLSEDRYAAAEPDTTPSWAWFVTPAEIAAQHGHAMYLLSLSDPKFAPSAVERLSTAIPGHASEHARSRAVALPTLAGACLQAGDFESANRYGREAITAITELSSPRCYVRLRDLDRIATQHDGAPIVAELRSDLRAVLATAAS</sequence>
<feature type="domain" description="HTH cro/C1-type" evidence="2">
    <location>
        <begin position="63"/>
        <end position="115"/>
    </location>
</feature>
<feature type="signal peptide" evidence="1">
    <location>
        <begin position="1"/>
        <end position="30"/>
    </location>
</feature>
<dbReference type="InterPro" id="IPR001387">
    <property type="entry name" value="Cro/C1-type_HTH"/>
</dbReference>
<dbReference type="SUPFAM" id="SSF48452">
    <property type="entry name" value="TPR-like"/>
    <property type="match status" value="1"/>
</dbReference>
<dbReference type="AlphaFoldDB" id="A0A7X6L1T0"/>
<evidence type="ECO:0000256" key="1">
    <source>
        <dbReference type="SAM" id="SignalP"/>
    </source>
</evidence>
<dbReference type="Pfam" id="PF01381">
    <property type="entry name" value="HTH_3"/>
    <property type="match status" value="1"/>
</dbReference>
<dbReference type="PROSITE" id="PS50943">
    <property type="entry name" value="HTH_CROC1"/>
    <property type="match status" value="1"/>
</dbReference>
<accession>A0A7X6L1T0</accession>
<dbReference type="EMBL" id="JAAXOS010000003">
    <property type="protein sequence ID" value="NKY26233.1"/>
    <property type="molecule type" value="Genomic_DNA"/>
</dbReference>
<feature type="chain" id="PRO_5038875240" evidence="1">
    <location>
        <begin position="31"/>
        <end position="486"/>
    </location>
</feature>
<dbReference type="RefSeq" id="WP_084498864.1">
    <property type="nucleotide sequence ID" value="NZ_JAAXOS010000003.1"/>
</dbReference>
<dbReference type="InterPro" id="IPR010982">
    <property type="entry name" value="Lambda_DNA-bd_dom_sf"/>
</dbReference>
<keyword evidence="1" id="KW-0732">Signal</keyword>
<dbReference type="SUPFAM" id="SSF47413">
    <property type="entry name" value="lambda repressor-like DNA-binding domains"/>
    <property type="match status" value="1"/>
</dbReference>
<dbReference type="Gene3D" id="1.10.260.40">
    <property type="entry name" value="lambda repressor-like DNA-binding domains"/>
    <property type="match status" value="1"/>
</dbReference>
<evidence type="ECO:0000313" key="3">
    <source>
        <dbReference type="EMBL" id="NKY26233.1"/>
    </source>
</evidence>
<protein>
    <submittedName>
        <fullName evidence="3">Helix-turn-helix domain-containing protein</fullName>
    </submittedName>
</protein>
<keyword evidence="4" id="KW-1185">Reference proteome</keyword>
<gene>
    <name evidence="3" type="ORF">HGB38_08385</name>
</gene>